<feature type="region of interest" description="Disordered" evidence="1">
    <location>
        <begin position="183"/>
        <end position="212"/>
    </location>
</feature>
<feature type="transmembrane region" description="Helical" evidence="2">
    <location>
        <begin position="6"/>
        <end position="28"/>
    </location>
</feature>
<gene>
    <name evidence="3" type="ORF">G7068_15555</name>
</gene>
<sequence>MAMDVMLGLVGLIAFLTLATVAGIQFRFNRLELNGMARLLRNEGLVHNPVPTISRLPLQAAEFGDAGPWRNVRRWSKVAAGIGAIVAVGGLVTLTVATVAENYEAMPGALLMLCIGFIALAVVGVVTVVAEGRARAHLWRSILDAYAPNVSTTIRWHKMYGWQNDLAAAALASHAHPVRSGPILSKRRKRKLAARRAREASQSPDQAPRPPE</sequence>
<keyword evidence="4" id="KW-1185">Reference proteome</keyword>
<accession>A0A6G7XJB7</accession>
<protein>
    <submittedName>
        <fullName evidence="3">Uncharacterized protein</fullName>
    </submittedName>
</protein>
<keyword evidence="2" id="KW-0812">Transmembrane</keyword>
<name>A0A6G7XJB7_9MICO</name>
<feature type="compositionally biased region" description="Basic residues" evidence="1">
    <location>
        <begin position="185"/>
        <end position="195"/>
    </location>
</feature>
<reference evidence="3 4" key="1">
    <citation type="submission" date="2020-03" db="EMBL/GenBank/DDBJ databases">
        <title>Leucobacter sp. nov., isolated from beetles.</title>
        <authorList>
            <person name="Hyun D.-W."/>
            <person name="Bae J.-W."/>
        </authorList>
    </citation>
    <scope>NUCLEOTIDE SEQUENCE [LARGE SCALE GENOMIC DNA]</scope>
    <source>
        <strain evidence="3 4">HDW9C</strain>
    </source>
</reference>
<evidence type="ECO:0000256" key="2">
    <source>
        <dbReference type="SAM" id="Phobius"/>
    </source>
</evidence>
<dbReference type="AlphaFoldDB" id="A0A6G7XJB7"/>
<organism evidence="3 4">
    <name type="scientific">Leucobacter viscericola</name>
    <dbReference type="NCBI Taxonomy" id="2714935"/>
    <lineage>
        <taxon>Bacteria</taxon>
        <taxon>Bacillati</taxon>
        <taxon>Actinomycetota</taxon>
        <taxon>Actinomycetes</taxon>
        <taxon>Micrococcales</taxon>
        <taxon>Microbacteriaceae</taxon>
        <taxon>Leucobacter</taxon>
    </lineage>
</organism>
<evidence type="ECO:0000313" key="4">
    <source>
        <dbReference type="Proteomes" id="UP000502677"/>
    </source>
</evidence>
<dbReference type="EMBL" id="CP049863">
    <property type="protein sequence ID" value="QIK64467.1"/>
    <property type="molecule type" value="Genomic_DNA"/>
</dbReference>
<proteinExistence type="predicted"/>
<evidence type="ECO:0000313" key="3">
    <source>
        <dbReference type="EMBL" id="QIK64467.1"/>
    </source>
</evidence>
<evidence type="ECO:0000256" key="1">
    <source>
        <dbReference type="SAM" id="MobiDB-lite"/>
    </source>
</evidence>
<dbReference type="RefSeq" id="WP_166292799.1">
    <property type="nucleotide sequence ID" value="NZ_CP049863.1"/>
</dbReference>
<feature type="transmembrane region" description="Helical" evidence="2">
    <location>
        <begin position="109"/>
        <end position="130"/>
    </location>
</feature>
<feature type="transmembrane region" description="Helical" evidence="2">
    <location>
        <begin position="78"/>
        <end position="97"/>
    </location>
</feature>
<keyword evidence="2" id="KW-0472">Membrane</keyword>
<dbReference type="Proteomes" id="UP000502677">
    <property type="component" value="Chromosome"/>
</dbReference>
<dbReference type="KEGG" id="lvi:G7068_15555"/>
<keyword evidence="2" id="KW-1133">Transmembrane helix</keyword>